<dbReference type="EMBL" id="ATAX01000036">
    <property type="protein sequence ID" value="EWM52414.1"/>
    <property type="molecule type" value="Genomic_DNA"/>
</dbReference>
<dbReference type="GO" id="GO:0000272">
    <property type="term" value="P:polysaccharide catabolic process"/>
    <property type="evidence" value="ECO:0007669"/>
    <property type="project" value="InterPro"/>
</dbReference>
<gene>
    <name evidence="3" type="ORF">RF007C_13775</name>
</gene>
<dbReference type="Proteomes" id="UP000019365">
    <property type="component" value="Unassembled WGS sequence"/>
</dbReference>
<dbReference type="PANTHER" id="PTHR38045">
    <property type="entry name" value="CHROMOSOME 1, WHOLE GENOME SHOTGUN SEQUENCE"/>
    <property type="match status" value="1"/>
</dbReference>
<organism evidence="3 4">
    <name type="scientific">Ruminococcus flavefaciens 007c</name>
    <dbReference type="NCBI Taxonomy" id="1341157"/>
    <lineage>
        <taxon>Bacteria</taxon>
        <taxon>Bacillati</taxon>
        <taxon>Bacillota</taxon>
        <taxon>Clostridia</taxon>
        <taxon>Eubacteriales</taxon>
        <taxon>Oscillospiraceae</taxon>
        <taxon>Ruminococcus</taxon>
    </lineage>
</organism>
<dbReference type="OrthoDB" id="9772435at2"/>
<reference evidence="3 4" key="1">
    <citation type="journal article" date="2014" name="PLoS ONE">
        <title>Rumen cellulosomics: divergent fiber-degrading strategies revealed by comparative genome-wide analysis of six ruminococcal strains.</title>
        <authorList>
            <person name="Dassa B."/>
            <person name="Borovok I."/>
            <person name="Ruimy-Israeli V."/>
            <person name="Lamed R."/>
            <person name="Flint H.J."/>
            <person name="Duncan S.H."/>
            <person name="Henrissat B."/>
            <person name="Coutinho P."/>
            <person name="Morrison M."/>
            <person name="Mosoni P."/>
            <person name="Yeoman C.J."/>
            <person name="White B.A."/>
            <person name="Bayer E.A."/>
        </authorList>
    </citation>
    <scope>NUCLEOTIDE SEQUENCE [LARGE SCALE GENOMIC DNA]</scope>
    <source>
        <strain evidence="3 4">007c</strain>
    </source>
</reference>
<dbReference type="CDD" id="cd14256">
    <property type="entry name" value="Dockerin_I"/>
    <property type="match status" value="1"/>
</dbReference>
<dbReference type="Pfam" id="PF00404">
    <property type="entry name" value="Dockerin_1"/>
    <property type="match status" value="1"/>
</dbReference>
<dbReference type="RefSeq" id="WP_037301524.1">
    <property type="nucleotide sequence ID" value="NZ_ATAX01000036.1"/>
</dbReference>
<evidence type="ECO:0000256" key="1">
    <source>
        <dbReference type="ARBA" id="ARBA00004196"/>
    </source>
</evidence>
<evidence type="ECO:0000259" key="2">
    <source>
        <dbReference type="PROSITE" id="PS51766"/>
    </source>
</evidence>
<sequence length="714" mass="80652">MQKHLLSILLVLAMVICIIPHTVFAENIGSDSCQAENYGEFINGEQVITDMIEKNGLYAHPRIIMSESKFSELKTHIGDDSVTACLIDKLRNEADRTIDMPVCQYEIPDGIRLLETSKRIQRRVAALALAYNIFGDEKYARRCYAELEAAGNFKDWNPRHFLDTAEMSTAFALGYDWLYNWMNDDQRTFVRSNIIEKGLTQVMEDFEDKPRTRTYRWYQDQPGDNWKLVCSGSMSMAALAVGDEADARNIASEVLTFAYKEAYSFVRRAYSEKDGTYSEGLGYWDYATYYLGLHSSALTSTAGTDYGLADFEGLRKSADFIRYMSSNTSKSFSFGDDRESQDTGWSVLLWLGDYFKSYDISAARIKSIKNGSFLYFDLLWIDEDKIPDSAKESPADWGEVGASNASFRNTWDESGIVAALHVGENNYKYHGHYDLGSFYIESNGARFFTDLGNENYELPNRQYSYRIRAEGHNTLVINPSKELDQQEGAECLITSFGGGNEAYAVSDLTAAYEPSDAESVVRGLKMIKDKKCVIIQDEISLKAPGEIYWFAHTKGQINVADDGRSAIVTVDSERMWIGIISDAGRFTAMNAEPLPTSPVVPNQTDNSNYRKLAVHLTNTQDTTISVACIPLKQSETQPSWIPSFENISEWIPKTKEGDVNNDGKFNISDVVLLQKWLLTVPDTHLSNWKAADLCDDNRLDVFDLCLMRRKLIYG</sequence>
<dbReference type="InterPro" id="IPR012480">
    <property type="entry name" value="Hepar_II_III_C"/>
</dbReference>
<dbReference type="AlphaFoldDB" id="W7ULE4"/>
<dbReference type="SUPFAM" id="SSF48230">
    <property type="entry name" value="Chondroitin AC/alginate lyase"/>
    <property type="match status" value="1"/>
</dbReference>
<dbReference type="PROSITE" id="PS51766">
    <property type="entry name" value="DOCKERIN"/>
    <property type="match status" value="1"/>
</dbReference>
<comment type="caution">
    <text evidence="3">The sequence shown here is derived from an EMBL/GenBank/DDBJ whole genome shotgun (WGS) entry which is preliminary data.</text>
</comment>
<dbReference type="InterPro" id="IPR016134">
    <property type="entry name" value="Dockerin_dom"/>
</dbReference>
<evidence type="ECO:0000313" key="4">
    <source>
        <dbReference type="Proteomes" id="UP000019365"/>
    </source>
</evidence>
<dbReference type="InterPro" id="IPR002105">
    <property type="entry name" value="Dockerin_1_rpt"/>
</dbReference>
<feature type="domain" description="Dockerin" evidence="2">
    <location>
        <begin position="652"/>
        <end position="714"/>
    </location>
</feature>
<evidence type="ECO:0000313" key="3">
    <source>
        <dbReference type="EMBL" id="EWM52414.1"/>
    </source>
</evidence>
<dbReference type="Pfam" id="PF07940">
    <property type="entry name" value="Hepar_II_III_C"/>
    <property type="match status" value="1"/>
</dbReference>
<dbReference type="Gene3D" id="2.70.98.70">
    <property type="match status" value="1"/>
</dbReference>
<dbReference type="InterPro" id="IPR008929">
    <property type="entry name" value="Chondroitin_lyas"/>
</dbReference>
<dbReference type="eggNOG" id="ENOG502ZAN1">
    <property type="taxonomic scope" value="Bacteria"/>
</dbReference>
<protein>
    <recommendedName>
        <fullName evidence="2">Dockerin domain-containing protein</fullName>
    </recommendedName>
</protein>
<dbReference type="Pfam" id="PF16332">
    <property type="entry name" value="DUF4962"/>
    <property type="match status" value="1"/>
</dbReference>
<dbReference type="SUPFAM" id="SSF63446">
    <property type="entry name" value="Type I dockerin domain"/>
    <property type="match status" value="1"/>
</dbReference>
<name>W7ULE4_RUMFL</name>
<keyword evidence="4" id="KW-1185">Reference proteome</keyword>
<comment type="subcellular location">
    <subcellularLocation>
        <location evidence="1">Cell envelope</location>
    </subcellularLocation>
</comment>
<dbReference type="Gene3D" id="1.10.1330.10">
    <property type="entry name" value="Dockerin domain"/>
    <property type="match status" value="1"/>
</dbReference>
<dbReference type="InterPro" id="IPR036439">
    <property type="entry name" value="Dockerin_dom_sf"/>
</dbReference>
<proteinExistence type="predicted"/>
<dbReference type="PANTHER" id="PTHR38045:SF1">
    <property type="entry name" value="HEPARINASE II_III-LIKE PROTEIN"/>
    <property type="match status" value="1"/>
</dbReference>
<dbReference type="Gene3D" id="1.50.10.100">
    <property type="entry name" value="Chondroitin AC/alginate lyase"/>
    <property type="match status" value="1"/>
</dbReference>
<dbReference type="PATRIC" id="fig|1341157.4.peg.3185"/>
<dbReference type="GO" id="GO:0030313">
    <property type="term" value="C:cell envelope"/>
    <property type="evidence" value="ECO:0007669"/>
    <property type="project" value="UniProtKB-SubCell"/>
</dbReference>
<dbReference type="GO" id="GO:0016829">
    <property type="term" value="F:lyase activity"/>
    <property type="evidence" value="ECO:0007669"/>
    <property type="project" value="InterPro"/>
</dbReference>
<dbReference type="GO" id="GO:0004553">
    <property type="term" value="F:hydrolase activity, hydrolyzing O-glycosyl compounds"/>
    <property type="evidence" value="ECO:0007669"/>
    <property type="project" value="InterPro"/>
</dbReference>
<accession>W7ULE4</accession>
<dbReference type="InterPro" id="IPR032518">
    <property type="entry name" value="HepII_N"/>
</dbReference>